<gene>
    <name evidence="3" type="ORF">Apa02nite_085040</name>
</gene>
<dbReference type="PANTHER" id="PTHR33121:SF76">
    <property type="entry name" value="SIGNALING PROTEIN"/>
    <property type="match status" value="1"/>
</dbReference>
<dbReference type="SMART" id="SM00052">
    <property type="entry name" value="EAL"/>
    <property type="match status" value="1"/>
</dbReference>
<dbReference type="Gene3D" id="2.80.10.50">
    <property type="match status" value="1"/>
</dbReference>
<comment type="caution">
    <text evidence="3">The sequence shown here is derived from an EMBL/GenBank/DDBJ whole genome shotgun (WGS) entry which is preliminary data.</text>
</comment>
<evidence type="ECO:0000256" key="1">
    <source>
        <dbReference type="SAM" id="MobiDB-lite"/>
    </source>
</evidence>
<dbReference type="InterPro" id="IPR035919">
    <property type="entry name" value="EAL_sf"/>
</dbReference>
<name>A0ABQ4BP02_9ACTN</name>
<accession>A0ABQ4BP02</accession>
<dbReference type="SUPFAM" id="SSF141868">
    <property type="entry name" value="EAL domain-like"/>
    <property type="match status" value="1"/>
</dbReference>
<evidence type="ECO:0000259" key="2">
    <source>
        <dbReference type="PROSITE" id="PS50883"/>
    </source>
</evidence>
<evidence type="ECO:0000313" key="4">
    <source>
        <dbReference type="Proteomes" id="UP000624709"/>
    </source>
</evidence>
<feature type="compositionally biased region" description="Basic and acidic residues" evidence="1">
    <location>
        <begin position="345"/>
        <end position="363"/>
    </location>
</feature>
<dbReference type="PROSITE" id="PS50231">
    <property type="entry name" value="RICIN_B_LECTIN"/>
    <property type="match status" value="1"/>
</dbReference>
<dbReference type="RefSeq" id="WP_203830107.1">
    <property type="nucleotide sequence ID" value="NZ_BAAATY010000052.1"/>
</dbReference>
<reference evidence="3 4" key="1">
    <citation type="submission" date="2021-01" db="EMBL/GenBank/DDBJ databases">
        <title>Whole genome shotgun sequence of Actinoplanes palleronii NBRC 14916.</title>
        <authorList>
            <person name="Komaki H."/>
            <person name="Tamura T."/>
        </authorList>
    </citation>
    <scope>NUCLEOTIDE SEQUENCE [LARGE SCALE GENOMIC DNA]</scope>
    <source>
        <strain evidence="3 4">NBRC 14916</strain>
    </source>
</reference>
<dbReference type="InterPro" id="IPR035992">
    <property type="entry name" value="Ricin_B-like_lectins"/>
</dbReference>
<dbReference type="PANTHER" id="PTHR33121">
    <property type="entry name" value="CYCLIC DI-GMP PHOSPHODIESTERASE PDEF"/>
    <property type="match status" value="1"/>
</dbReference>
<dbReference type="CDD" id="cd00161">
    <property type="entry name" value="beta-trefoil_Ricin-like"/>
    <property type="match status" value="1"/>
</dbReference>
<dbReference type="InterPro" id="IPR050706">
    <property type="entry name" value="Cyclic-di-GMP_PDE-like"/>
</dbReference>
<dbReference type="PROSITE" id="PS50883">
    <property type="entry name" value="EAL"/>
    <property type="match status" value="1"/>
</dbReference>
<dbReference type="CDD" id="cd01948">
    <property type="entry name" value="EAL"/>
    <property type="match status" value="1"/>
</dbReference>
<proteinExistence type="predicted"/>
<protein>
    <recommendedName>
        <fullName evidence="2">EAL domain-containing protein</fullName>
    </recommendedName>
</protein>
<evidence type="ECO:0000313" key="3">
    <source>
        <dbReference type="EMBL" id="GIE72396.1"/>
    </source>
</evidence>
<feature type="compositionally biased region" description="Basic and acidic residues" evidence="1">
    <location>
        <begin position="379"/>
        <end position="389"/>
    </location>
</feature>
<feature type="domain" description="EAL" evidence="2">
    <location>
        <begin position="13"/>
        <end position="259"/>
    </location>
</feature>
<dbReference type="Pfam" id="PF00563">
    <property type="entry name" value="EAL"/>
    <property type="match status" value="1"/>
</dbReference>
<dbReference type="InterPro" id="IPR000772">
    <property type="entry name" value="Ricin_B_lectin"/>
</dbReference>
<keyword evidence="4" id="KW-1185">Reference proteome</keyword>
<organism evidence="3 4">
    <name type="scientific">Actinoplanes palleronii</name>
    <dbReference type="NCBI Taxonomy" id="113570"/>
    <lineage>
        <taxon>Bacteria</taxon>
        <taxon>Bacillati</taxon>
        <taxon>Actinomycetota</taxon>
        <taxon>Actinomycetes</taxon>
        <taxon>Micromonosporales</taxon>
        <taxon>Micromonosporaceae</taxon>
        <taxon>Actinoplanes</taxon>
    </lineage>
</organism>
<sequence length="612" mass="64529">MQVVAESRAQVGVDEDTAAVARILRERLVTPVVQPIVDLTTGAVVGVEALARGPAGTALERPDQLFDAAIRAGQLAALDMLCIERALEAVLLMPVAPPLLFINAEPAALDQQPSPRMWELLRSRPSYRLITEFTERALATVPAALLGIAGAAHQRGNGIALDDVGADPMSLAFLPFVDPDVIKLDMSLLRHPSAAATAEVCAVVTATARRTGAKIIAEGVETAADVATARALGADWAQGWYFGRPAPPAELRLTDIAVAPRLRAPRPGLHQPVGTPYEVAAAGGADRISAAAARRALERVAAAVDGQEHAVLLGSYGAPDDLAPWQPQVDQVSAQAPLLRRAAARRGEHAVPRRELSGRDDPAPRGGIVPPGRRRRAADRRPGDGRVDRPGAVAEAHGGGTAGTLICRLGDTRHPHPATRRTTRAHLEVPRVIGRGVPMNSTSGSGLRRLAVTTAATVTALVSAGGVAQAAPASLQSQEIRTFADKCFTVRNQSAANSVPIDQFQCQGDFAQQFSLVGSGSGTHYITTFAGKCLTVRNQSAANSVPIDQFTCQNDFAQRFSLVPSGSGTYYIKTFANKCLTVRNQSAANSVPIDQFTCQNDFAQRFSITVPA</sequence>
<dbReference type="Pfam" id="PF00652">
    <property type="entry name" value="Ricin_B_lectin"/>
    <property type="match status" value="1"/>
</dbReference>
<feature type="region of interest" description="Disordered" evidence="1">
    <location>
        <begin position="344"/>
        <end position="402"/>
    </location>
</feature>
<dbReference type="SUPFAM" id="SSF50370">
    <property type="entry name" value="Ricin B-like lectins"/>
    <property type="match status" value="1"/>
</dbReference>
<dbReference type="EMBL" id="BOMS01000143">
    <property type="protein sequence ID" value="GIE72396.1"/>
    <property type="molecule type" value="Genomic_DNA"/>
</dbReference>
<dbReference type="InterPro" id="IPR001633">
    <property type="entry name" value="EAL_dom"/>
</dbReference>
<dbReference type="Gene3D" id="3.20.20.450">
    <property type="entry name" value="EAL domain"/>
    <property type="match status" value="1"/>
</dbReference>
<dbReference type="Proteomes" id="UP000624709">
    <property type="component" value="Unassembled WGS sequence"/>
</dbReference>